<keyword evidence="2" id="KW-1185">Reference proteome</keyword>
<evidence type="ECO:0000313" key="1">
    <source>
        <dbReference type="EMBL" id="SDC94009.1"/>
    </source>
</evidence>
<reference evidence="1 2" key="1">
    <citation type="submission" date="2016-10" db="EMBL/GenBank/DDBJ databases">
        <authorList>
            <person name="de Groot N.N."/>
        </authorList>
    </citation>
    <scope>NUCLEOTIDE SEQUENCE [LARGE SCALE GENOMIC DNA]</scope>
    <source>
        <strain evidence="1 2">DSM 45514</strain>
    </source>
</reference>
<dbReference type="Proteomes" id="UP000199387">
    <property type="component" value="Unassembled WGS sequence"/>
</dbReference>
<accession>A0A1G6QNX6</accession>
<dbReference type="EMBL" id="FMZA01000023">
    <property type="protein sequence ID" value="SDC94009.1"/>
    <property type="molecule type" value="Genomic_DNA"/>
</dbReference>
<proteinExistence type="predicted"/>
<protein>
    <submittedName>
        <fullName evidence="1">Uncharacterized protein</fullName>
    </submittedName>
</protein>
<sequence length="106" mass="11913">MFMIGILPDYEKCLVKEPPFLLPTGFKEEVTHQKWREAPLFEEPVAFPPWEMETISTLLHIEGDHPLRDPPIRKGGQSKLAPGWQVTVGLWALSSVHSPLVAGRSA</sequence>
<dbReference type="AlphaFoldDB" id="A0A1G6QNX6"/>
<evidence type="ECO:0000313" key="2">
    <source>
        <dbReference type="Proteomes" id="UP000199387"/>
    </source>
</evidence>
<organism evidence="1 2">
    <name type="scientific">Melghirimyces thermohalophilus</name>
    <dbReference type="NCBI Taxonomy" id="1236220"/>
    <lineage>
        <taxon>Bacteria</taxon>
        <taxon>Bacillati</taxon>
        <taxon>Bacillota</taxon>
        <taxon>Bacilli</taxon>
        <taxon>Bacillales</taxon>
        <taxon>Thermoactinomycetaceae</taxon>
        <taxon>Melghirimyces</taxon>
    </lineage>
</organism>
<gene>
    <name evidence="1" type="ORF">SAMN04488112_1233</name>
</gene>
<name>A0A1G6QNX6_9BACL</name>